<evidence type="ECO:0000256" key="1">
    <source>
        <dbReference type="SAM" id="MobiDB-lite"/>
    </source>
</evidence>
<dbReference type="EMBL" id="DXBP01000003">
    <property type="protein sequence ID" value="HIZ41078.1"/>
    <property type="molecule type" value="Genomic_DNA"/>
</dbReference>
<feature type="region of interest" description="Disordered" evidence="1">
    <location>
        <begin position="1"/>
        <end position="27"/>
    </location>
</feature>
<comment type="caution">
    <text evidence="2">The sequence shown here is derived from an EMBL/GenBank/DDBJ whole genome shotgun (WGS) entry which is preliminary data.</text>
</comment>
<protein>
    <submittedName>
        <fullName evidence="2">Uncharacterized protein</fullName>
    </submittedName>
</protein>
<accession>A0A9D2J961</accession>
<gene>
    <name evidence="2" type="ORF">H9811_00785</name>
</gene>
<dbReference type="AlphaFoldDB" id="A0A9D2J961"/>
<reference evidence="2" key="2">
    <citation type="submission" date="2021-04" db="EMBL/GenBank/DDBJ databases">
        <authorList>
            <person name="Gilroy R."/>
        </authorList>
    </citation>
    <scope>NUCLEOTIDE SEQUENCE</scope>
    <source>
        <strain evidence="2">ChiSxjej1B13-11774</strain>
    </source>
</reference>
<reference evidence="2" key="1">
    <citation type="journal article" date="2021" name="PeerJ">
        <title>Extensive microbial diversity within the chicken gut microbiome revealed by metagenomics and culture.</title>
        <authorList>
            <person name="Gilroy R."/>
            <person name="Ravi A."/>
            <person name="Getino M."/>
            <person name="Pursley I."/>
            <person name="Horton D.L."/>
            <person name="Alikhan N.F."/>
            <person name="Baker D."/>
            <person name="Gharbi K."/>
            <person name="Hall N."/>
            <person name="Watson M."/>
            <person name="Adriaenssens E.M."/>
            <person name="Foster-Nyarko E."/>
            <person name="Jarju S."/>
            <person name="Secka A."/>
            <person name="Antonio M."/>
            <person name="Oren A."/>
            <person name="Chaudhuri R.R."/>
            <person name="La Ragione R."/>
            <person name="Hildebrand F."/>
            <person name="Pallen M.J."/>
        </authorList>
    </citation>
    <scope>NUCLEOTIDE SEQUENCE</scope>
    <source>
        <strain evidence="2">ChiSxjej1B13-11774</strain>
    </source>
</reference>
<evidence type="ECO:0000313" key="3">
    <source>
        <dbReference type="Proteomes" id="UP000824048"/>
    </source>
</evidence>
<sequence>MWLDRWKKQKTEKKIPPDGMTESDISTQSSICTGETLIGFLDAKTGRLLQAVVVRTPADITAFYRSYGYTPPRHI</sequence>
<proteinExistence type="predicted"/>
<name>A0A9D2J961_9FIRM</name>
<evidence type="ECO:0000313" key="2">
    <source>
        <dbReference type="EMBL" id="HIZ41078.1"/>
    </source>
</evidence>
<organism evidence="2 3">
    <name type="scientific">Candidatus Gemmiger excrementigallinarum</name>
    <dbReference type="NCBI Taxonomy" id="2838609"/>
    <lineage>
        <taxon>Bacteria</taxon>
        <taxon>Bacillati</taxon>
        <taxon>Bacillota</taxon>
        <taxon>Clostridia</taxon>
        <taxon>Eubacteriales</taxon>
        <taxon>Gemmiger</taxon>
    </lineage>
</organism>
<dbReference type="Proteomes" id="UP000824048">
    <property type="component" value="Unassembled WGS sequence"/>
</dbReference>